<dbReference type="GO" id="GO:0016042">
    <property type="term" value="P:lipid catabolic process"/>
    <property type="evidence" value="ECO:0007669"/>
    <property type="project" value="UniProtKB-UniRule"/>
</dbReference>
<dbReference type="PANTHER" id="PTHR14226">
    <property type="entry name" value="NEUROPATHY TARGET ESTERASE/SWISS CHEESE D.MELANOGASTER"/>
    <property type="match status" value="1"/>
</dbReference>
<dbReference type="AlphaFoldDB" id="E4RUM8"/>
<dbReference type="RefSeq" id="WP_013409793.1">
    <property type="nucleotide sequence ID" value="NC_014655.1"/>
</dbReference>
<dbReference type="Proteomes" id="UP000007435">
    <property type="component" value="Chromosome"/>
</dbReference>
<evidence type="ECO:0000313" key="6">
    <source>
        <dbReference type="EMBL" id="ADQ18764.1"/>
    </source>
</evidence>
<feature type="active site" description="Proton acceptor" evidence="4">
    <location>
        <position position="181"/>
    </location>
</feature>
<dbReference type="KEGG" id="lby:Lbys_3103"/>
<proteinExistence type="predicted"/>
<feature type="domain" description="PNPLA" evidence="5">
    <location>
        <begin position="4"/>
        <end position="194"/>
    </location>
</feature>
<keyword evidence="2 4" id="KW-0442">Lipid degradation</keyword>
<dbReference type="Pfam" id="PF01734">
    <property type="entry name" value="Patatin"/>
    <property type="match status" value="1"/>
</dbReference>
<dbReference type="eggNOG" id="COG1752">
    <property type="taxonomic scope" value="Bacteria"/>
</dbReference>
<accession>E4RUM8</accession>
<dbReference type="OrthoDB" id="2339873at2"/>
<keyword evidence="7" id="KW-1185">Reference proteome</keyword>
<sequence>MKALVLGGGALKGAWQVGAIQAIFEKGFVPDMIYGISAGALNSSFLVAEAGRQQHKYGYIDWNGANKKLISFWLNNITKPEDVGIPKSYWTLGVDTMLGRFDGLLDVNPLHEKVKKYVSVEDLQKSPIKIKVGAVNIHTGNMKYASPFEDYFMDYLRASSSIPIIMPPVQAGDDPKEVYMDGGLREVIPIRKAIEDGATEIYAVATHPRHRNMEPINHKNLLNIIERMKDISVNQLENNDIDWAENYNQNLVSLYGFTINKKIKLKVIRPEENIPIKLTSFNLDDIKACIKSGYEKGYSVINRE</sequence>
<evidence type="ECO:0000256" key="4">
    <source>
        <dbReference type="PROSITE-ProRule" id="PRU01161"/>
    </source>
</evidence>
<dbReference type="STRING" id="649349.Lbys_3103"/>
<keyword evidence="1 4" id="KW-0378">Hydrolase</keyword>
<name>E4RUM8_LEAB4</name>
<reference key="1">
    <citation type="submission" date="2010-11" db="EMBL/GenBank/DDBJ databases">
        <title>The complete genome of Leadbetterella byssophila DSM 17132.</title>
        <authorList>
            <consortium name="US DOE Joint Genome Institute (JGI-PGF)"/>
            <person name="Lucas S."/>
            <person name="Copeland A."/>
            <person name="Lapidus A."/>
            <person name="Glavina del Rio T."/>
            <person name="Dalin E."/>
            <person name="Tice H."/>
            <person name="Bruce D."/>
            <person name="Goodwin L."/>
            <person name="Pitluck S."/>
            <person name="Kyrpides N."/>
            <person name="Mavromatis K."/>
            <person name="Ivanova N."/>
            <person name="Teshima H."/>
            <person name="Brettin T."/>
            <person name="Detter J.C."/>
            <person name="Han C."/>
            <person name="Tapia R."/>
            <person name="Land M."/>
            <person name="Hauser L."/>
            <person name="Markowitz V."/>
            <person name="Cheng J.-F."/>
            <person name="Hugenholtz P."/>
            <person name="Woyke T."/>
            <person name="Wu D."/>
            <person name="Tindall B."/>
            <person name="Pomrenke H.G."/>
            <person name="Brambilla E."/>
            <person name="Klenk H.-P."/>
            <person name="Eisen J.A."/>
        </authorList>
    </citation>
    <scope>NUCLEOTIDE SEQUENCE [LARGE SCALE GENOMIC DNA]</scope>
    <source>
        <strain>DSM 17132</strain>
    </source>
</reference>
<evidence type="ECO:0000256" key="2">
    <source>
        <dbReference type="ARBA" id="ARBA00022963"/>
    </source>
</evidence>
<evidence type="ECO:0000256" key="3">
    <source>
        <dbReference type="ARBA" id="ARBA00023098"/>
    </source>
</evidence>
<evidence type="ECO:0000313" key="7">
    <source>
        <dbReference type="Proteomes" id="UP000007435"/>
    </source>
</evidence>
<dbReference type="PROSITE" id="PS51635">
    <property type="entry name" value="PNPLA"/>
    <property type="match status" value="1"/>
</dbReference>
<reference evidence="6 7" key="2">
    <citation type="journal article" date="2011" name="Stand. Genomic Sci.">
        <title>Complete genome sequence of Leadbetterella byssophila type strain (4M15).</title>
        <authorList>
            <person name="Abt B."/>
            <person name="Teshima H."/>
            <person name="Lucas S."/>
            <person name="Lapidus A."/>
            <person name="Del Rio T.G."/>
            <person name="Nolan M."/>
            <person name="Tice H."/>
            <person name="Cheng J.F."/>
            <person name="Pitluck S."/>
            <person name="Liolios K."/>
            <person name="Pagani I."/>
            <person name="Ivanova N."/>
            <person name="Mavromatis K."/>
            <person name="Pati A."/>
            <person name="Tapia R."/>
            <person name="Han C."/>
            <person name="Goodwin L."/>
            <person name="Chen A."/>
            <person name="Palaniappan K."/>
            <person name="Land M."/>
            <person name="Hauser L."/>
            <person name="Chang Y.J."/>
            <person name="Jeffries C.D."/>
            <person name="Rohde M."/>
            <person name="Goker M."/>
            <person name="Tindall B.J."/>
            <person name="Detter J.C."/>
            <person name="Woyke T."/>
            <person name="Bristow J."/>
            <person name="Eisen J.A."/>
            <person name="Markowitz V."/>
            <person name="Hugenholtz P."/>
            <person name="Klenk H.P."/>
            <person name="Kyrpides N.C."/>
        </authorList>
    </citation>
    <scope>NUCLEOTIDE SEQUENCE [LARGE SCALE GENOMIC DNA]</scope>
    <source>
        <strain evidence="7">DSM 17132 / JCM 16389 / KACC 11308 / NBRC 106382 / 4M15</strain>
    </source>
</reference>
<organism evidence="6 7">
    <name type="scientific">Leadbetterella byssophila (strain DSM 17132 / JCM 16389 / KACC 11308 / NBRC 106382 / 4M15)</name>
    <dbReference type="NCBI Taxonomy" id="649349"/>
    <lineage>
        <taxon>Bacteria</taxon>
        <taxon>Pseudomonadati</taxon>
        <taxon>Bacteroidota</taxon>
        <taxon>Cytophagia</taxon>
        <taxon>Cytophagales</taxon>
        <taxon>Leadbetterellaceae</taxon>
        <taxon>Leadbetterella</taxon>
    </lineage>
</organism>
<dbReference type="PANTHER" id="PTHR14226:SF57">
    <property type="entry name" value="BLR7027 PROTEIN"/>
    <property type="match status" value="1"/>
</dbReference>
<feature type="short sequence motif" description="GXSXG" evidence="4">
    <location>
        <begin position="35"/>
        <end position="39"/>
    </location>
</feature>
<comment type="caution">
    <text evidence="4">Lacks conserved residue(s) required for the propagation of feature annotation.</text>
</comment>
<feature type="active site" description="Nucleophile" evidence="4">
    <location>
        <position position="37"/>
    </location>
</feature>
<dbReference type="Gene3D" id="3.40.1090.10">
    <property type="entry name" value="Cytosolic phospholipase A2 catalytic domain"/>
    <property type="match status" value="2"/>
</dbReference>
<feature type="short sequence motif" description="DGA/G" evidence="4">
    <location>
        <begin position="181"/>
        <end position="183"/>
    </location>
</feature>
<dbReference type="EMBL" id="CP002305">
    <property type="protein sequence ID" value="ADQ18764.1"/>
    <property type="molecule type" value="Genomic_DNA"/>
</dbReference>
<gene>
    <name evidence="6" type="ordered locus">Lbys_3103</name>
</gene>
<dbReference type="InterPro" id="IPR016035">
    <property type="entry name" value="Acyl_Trfase/lysoPLipase"/>
</dbReference>
<protein>
    <submittedName>
        <fullName evidence="6">Patatin</fullName>
    </submittedName>
</protein>
<dbReference type="InterPro" id="IPR050301">
    <property type="entry name" value="NTE"/>
</dbReference>
<keyword evidence="3 4" id="KW-0443">Lipid metabolism</keyword>
<evidence type="ECO:0000259" key="5">
    <source>
        <dbReference type="PROSITE" id="PS51635"/>
    </source>
</evidence>
<dbReference type="HOGENOM" id="CLU_914639_0_0_10"/>
<dbReference type="SUPFAM" id="SSF52151">
    <property type="entry name" value="FabD/lysophospholipase-like"/>
    <property type="match status" value="1"/>
</dbReference>
<evidence type="ECO:0000256" key="1">
    <source>
        <dbReference type="ARBA" id="ARBA00022801"/>
    </source>
</evidence>
<dbReference type="InterPro" id="IPR002641">
    <property type="entry name" value="PNPLA_dom"/>
</dbReference>
<dbReference type="GO" id="GO:0016787">
    <property type="term" value="F:hydrolase activity"/>
    <property type="evidence" value="ECO:0007669"/>
    <property type="project" value="UniProtKB-UniRule"/>
</dbReference>